<dbReference type="AlphaFoldDB" id="X6M933"/>
<organism evidence="2 3">
    <name type="scientific">Reticulomyxa filosa</name>
    <dbReference type="NCBI Taxonomy" id="46433"/>
    <lineage>
        <taxon>Eukaryota</taxon>
        <taxon>Sar</taxon>
        <taxon>Rhizaria</taxon>
        <taxon>Retaria</taxon>
        <taxon>Foraminifera</taxon>
        <taxon>Monothalamids</taxon>
        <taxon>Reticulomyxidae</taxon>
        <taxon>Reticulomyxa</taxon>
    </lineage>
</organism>
<protein>
    <recommendedName>
        <fullName evidence="1">SPX domain-containing protein</fullName>
    </recommendedName>
</protein>
<reference evidence="2 3" key="1">
    <citation type="journal article" date="2013" name="Curr. Biol.">
        <title>The Genome of the Foraminiferan Reticulomyxa filosa.</title>
        <authorList>
            <person name="Glockner G."/>
            <person name="Hulsmann N."/>
            <person name="Schleicher M."/>
            <person name="Noegel A.A."/>
            <person name="Eichinger L."/>
            <person name="Gallinger C."/>
            <person name="Pawlowski J."/>
            <person name="Sierra R."/>
            <person name="Euteneuer U."/>
            <person name="Pillet L."/>
            <person name="Moustafa A."/>
            <person name="Platzer M."/>
            <person name="Groth M."/>
            <person name="Szafranski K."/>
            <person name="Schliwa M."/>
        </authorList>
    </citation>
    <scope>NUCLEOTIDE SEQUENCE [LARGE SCALE GENOMIC DNA]</scope>
</reference>
<comment type="caution">
    <text evidence="2">The sequence shown here is derived from an EMBL/GenBank/DDBJ whole genome shotgun (WGS) entry which is preliminary data.</text>
</comment>
<dbReference type="EMBL" id="ASPP01024016">
    <property type="protein sequence ID" value="ETO09535.1"/>
    <property type="molecule type" value="Genomic_DNA"/>
</dbReference>
<evidence type="ECO:0000259" key="1">
    <source>
        <dbReference type="PROSITE" id="PS51382"/>
    </source>
</evidence>
<dbReference type="InterPro" id="IPR004331">
    <property type="entry name" value="SPX_dom"/>
</dbReference>
<evidence type="ECO:0000313" key="3">
    <source>
        <dbReference type="Proteomes" id="UP000023152"/>
    </source>
</evidence>
<gene>
    <name evidence="2" type="ORF">RFI_27843</name>
</gene>
<evidence type="ECO:0000313" key="2">
    <source>
        <dbReference type="EMBL" id="ETO09535.1"/>
    </source>
</evidence>
<keyword evidence="3" id="KW-1185">Reference proteome</keyword>
<dbReference type="Proteomes" id="UP000023152">
    <property type="component" value="Unassembled WGS sequence"/>
</dbReference>
<name>X6M933_RETFI</name>
<dbReference type="PROSITE" id="PS51382">
    <property type="entry name" value="SPX"/>
    <property type="match status" value="1"/>
</dbReference>
<accession>X6M933</accession>
<feature type="domain" description="SPX" evidence="1">
    <location>
        <begin position="1"/>
        <end position="155"/>
    </location>
</feature>
<sequence length="155" mass="18631">MKWGKLLQKEALWKWRTSYINYKKLKQIIKQLRQIKSKEDNKYDQLCKDFFTRVDQQIQGKREGTKKKKIHTFIKKKTQKDIEMVEKFYWTKKTKLVEQTKSVLKMFDHVLDNSVRFRKENIAATLCVISGLSKLLPQLQQMKVCKSLHMHTPVV</sequence>
<proteinExistence type="predicted"/>